<evidence type="ECO:0000256" key="1">
    <source>
        <dbReference type="ARBA" id="ARBA00004609"/>
    </source>
</evidence>
<name>A0A7J6WRS1_THATH</name>
<proteinExistence type="inferred from homology"/>
<evidence type="ECO:0000256" key="3">
    <source>
        <dbReference type="ARBA" id="ARBA00022475"/>
    </source>
</evidence>
<dbReference type="PANTHER" id="PTHR32382">
    <property type="entry name" value="FASCICLIN-LIKE ARABINOGALACTAN PROTEIN"/>
    <property type="match status" value="1"/>
</dbReference>
<comment type="caution">
    <text evidence="9">The sequence shown here is derived from an EMBL/GenBank/DDBJ whole genome shotgun (WGS) entry which is preliminary data.</text>
</comment>
<feature type="domain" description="FAS1" evidence="8">
    <location>
        <begin position="197"/>
        <end position="341"/>
    </location>
</feature>
<dbReference type="SMART" id="SM00554">
    <property type="entry name" value="FAS1"/>
    <property type="match status" value="1"/>
</dbReference>
<dbReference type="EMBL" id="JABWDY010011600">
    <property type="protein sequence ID" value="KAF5199673.1"/>
    <property type="molecule type" value="Genomic_DNA"/>
</dbReference>
<dbReference type="GO" id="GO:0005886">
    <property type="term" value="C:plasma membrane"/>
    <property type="evidence" value="ECO:0007669"/>
    <property type="project" value="UniProtKB-SubCell"/>
</dbReference>
<dbReference type="SUPFAM" id="SSF82153">
    <property type="entry name" value="FAS1 domain"/>
    <property type="match status" value="2"/>
</dbReference>
<evidence type="ECO:0000256" key="5">
    <source>
        <dbReference type="ARBA" id="ARBA00022729"/>
    </source>
</evidence>
<keyword evidence="7" id="KW-0449">Lipoprotein</keyword>
<dbReference type="GO" id="GO:0098552">
    <property type="term" value="C:side of membrane"/>
    <property type="evidence" value="ECO:0007669"/>
    <property type="project" value="UniProtKB-KW"/>
</dbReference>
<keyword evidence="10" id="KW-1185">Reference proteome</keyword>
<feature type="domain" description="FAS1" evidence="8">
    <location>
        <begin position="30"/>
        <end position="180"/>
    </location>
</feature>
<accession>A0A7J6WRS1</accession>
<dbReference type="InterPro" id="IPR036378">
    <property type="entry name" value="FAS1_dom_sf"/>
</dbReference>
<dbReference type="GO" id="GO:0009738">
    <property type="term" value="P:abscisic acid-activated signaling pathway"/>
    <property type="evidence" value="ECO:0007669"/>
    <property type="project" value="TreeGrafter"/>
</dbReference>
<sequence>MAIFIISNFTPPLYLCCFLLLFQSSPIVFSINITSLLSPYPDLSDFNNLLTSSSVSQDLIQRSSLTLLAVPNNFLRNSLPDSTHRSTNIADILRYHVLLQYLTWSELRQIPAIGKLVTTLYQTTGRANGNLGAVNITRNPIDGIISIRSPITYSHLNITLLALIKTLPYNVSIFTVNSLLIPYGFDLMASENRPPLGLNITNELMDGHNFNVAAAILSASGVTEEFEKDEAGAGITMFVPTDEAFAELPMERFQSLSADRKAVVLRFHVLHSYYTLGSLELIVNPAQPTLATDNMGAGRFTLNMSRINGSIAIDTGIVQASITQTVFDQNPLAIFGVSKVLLPKEIYGKESLETNKPGNSRMMDGSVAPPPQIALSPHYSDPTSIYAYSPGYRQGMKSNDAVLAGGFNSIRVAATTTAIYFSAVTEVKGDDFEQKFPIKIAIFSAEYPKVYSKLDRRRKERKIGKFFCIVIRKHKNPNAPNFLTKSLSFFFLKHSAYVSIVLSCATL</sequence>
<dbReference type="GO" id="GO:0009825">
    <property type="term" value="P:multidimensional cell growth"/>
    <property type="evidence" value="ECO:0007669"/>
    <property type="project" value="TreeGrafter"/>
</dbReference>
<dbReference type="AlphaFoldDB" id="A0A7J6WRS1"/>
<keyword evidence="4" id="KW-0325">Glycoprotein</keyword>
<gene>
    <name evidence="9" type="ORF">FRX31_010738</name>
</gene>
<dbReference type="PROSITE" id="PS50213">
    <property type="entry name" value="FAS1"/>
    <property type="match status" value="2"/>
</dbReference>
<evidence type="ECO:0000256" key="4">
    <source>
        <dbReference type="ARBA" id="ARBA00022622"/>
    </source>
</evidence>
<comment type="subcellular location">
    <subcellularLocation>
        <location evidence="1">Cell membrane</location>
        <topology evidence="1">Lipid-anchor</topology>
        <topology evidence="1">GPI-anchor</topology>
    </subcellularLocation>
</comment>
<dbReference type="GO" id="GO:0048354">
    <property type="term" value="P:mucilage biosynthetic process involved in seed coat development"/>
    <property type="evidence" value="ECO:0007669"/>
    <property type="project" value="TreeGrafter"/>
</dbReference>
<dbReference type="FunFam" id="2.30.180.10:FF:000022">
    <property type="entry name" value="fasciclin-like arabinogalactan protein 4"/>
    <property type="match status" value="1"/>
</dbReference>
<evidence type="ECO:0000259" key="8">
    <source>
        <dbReference type="PROSITE" id="PS50213"/>
    </source>
</evidence>
<keyword evidence="4" id="KW-0336">GPI-anchor</keyword>
<keyword evidence="5" id="KW-0732">Signal</keyword>
<dbReference type="FunFam" id="2.30.180.10:FF:000013">
    <property type="entry name" value="Fasciclin-like arabinogalactan protein 4"/>
    <property type="match status" value="1"/>
</dbReference>
<protein>
    <submittedName>
        <fullName evidence="9">Fasciclin-like arabinogalactan protein</fullName>
    </submittedName>
</protein>
<dbReference type="InterPro" id="IPR000782">
    <property type="entry name" value="FAS1_domain"/>
</dbReference>
<evidence type="ECO:0000256" key="2">
    <source>
        <dbReference type="ARBA" id="ARBA00007843"/>
    </source>
</evidence>
<dbReference type="Pfam" id="PF02469">
    <property type="entry name" value="Fasciclin"/>
    <property type="match status" value="2"/>
</dbReference>
<evidence type="ECO:0000256" key="7">
    <source>
        <dbReference type="ARBA" id="ARBA00023288"/>
    </source>
</evidence>
<dbReference type="OrthoDB" id="286301at2759"/>
<reference evidence="9 10" key="1">
    <citation type="submission" date="2020-06" db="EMBL/GenBank/DDBJ databases">
        <title>Transcriptomic and genomic resources for Thalictrum thalictroides and T. hernandezii: Facilitating candidate gene discovery in an emerging model plant lineage.</title>
        <authorList>
            <person name="Arias T."/>
            <person name="Riano-Pachon D.M."/>
            <person name="Di Stilio V.S."/>
        </authorList>
    </citation>
    <scope>NUCLEOTIDE SEQUENCE [LARGE SCALE GENOMIC DNA]</scope>
    <source>
        <strain evidence="10">cv. WT478/WT964</strain>
        <tissue evidence="9">Leaves</tissue>
    </source>
</reference>
<evidence type="ECO:0000313" key="9">
    <source>
        <dbReference type="EMBL" id="KAF5199673.1"/>
    </source>
</evidence>
<keyword evidence="3" id="KW-1003">Cell membrane</keyword>
<evidence type="ECO:0000313" key="10">
    <source>
        <dbReference type="Proteomes" id="UP000554482"/>
    </source>
</evidence>
<comment type="similarity">
    <text evidence="2">Belongs to the fasciclin-like AGP family.</text>
</comment>
<dbReference type="Gene3D" id="2.30.180.10">
    <property type="entry name" value="FAS1 domain"/>
    <property type="match status" value="2"/>
</dbReference>
<organism evidence="9 10">
    <name type="scientific">Thalictrum thalictroides</name>
    <name type="common">Rue-anemone</name>
    <name type="synonym">Anemone thalictroides</name>
    <dbReference type="NCBI Taxonomy" id="46969"/>
    <lineage>
        <taxon>Eukaryota</taxon>
        <taxon>Viridiplantae</taxon>
        <taxon>Streptophyta</taxon>
        <taxon>Embryophyta</taxon>
        <taxon>Tracheophyta</taxon>
        <taxon>Spermatophyta</taxon>
        <taxon>Magnoliopsida</taxon>
        <taxon>Ranunculales</taxon>
        <taxon>Ranunculaceae</taxon>
        <taxon>Thalictroideae</taxon>
        <taxon>Thalictrum</taxon>
    </lineage>
</organism>
<evidence type="ECO:0000256" key="6">
    <source>
        <dbReference type="ARBA" id="ARBA00023136"/>
    </source>
</evidence>
<dbReference type="Proteomes" id="UP000554482">
    <property type="component" value="Unassembled WGS sequence"/>
</dbReference>
<dbReference type="InterPro" id="IPR033254">
    <property type="entry name" value="Plant_FLA"/>
</dbReference>
<dbReference type="PANTHER" id="PTHR32382:SF0">
    <property type="entry name" value="FASCICLIN-LIKE ARABINOGALACTAN PROTEIN 4"/>
    <property type="match status" value="1"/>
</dbReference>
<keyword evidence="6" id="KW-0472">Membrane</keyword>